<dbReference type="PANTHER" id="PTHR22734:SF2">
    <property type="entry name" value="U3 SMALL NUCLEOLAR RIBONUCLEOPROTEIN PROTEIN IMP4"/>
    <property type="match status" value="1"/>
</dbReference>
<name>A0A914W2J3_9BILA</name>
<dbReference type="SMART" id="SM00879">
    <property type="entry name" value="Brix"/>
    <property type="match status" value="1"/>
</dbReference>
<reference evidence="3 4" key="1">
    <citation type="submission" date="2022-11" db="UniProtKB">
        <authorList>
            <consortium name="WormBaseParasite"/>
        </authorList>
    </citation>
    <scope>IDENTIFICATION</scope>
</reference>
<dbReference type="GO" id="GO:0032040">
    <property type="term" value="C:small-subunit processome"/>
    <property type="evidence" value="ECO:0007669"/>
    <property type="project" value="TreeGrafter"/>
</dbReference>
<dbReference type="InterPro" id="IPR007109">
    <property type="entry name" value="Brix"/>
</dbReference>
<dbReference type="GO" id="GO:0042274">
    <property type="term" value="P:ribosomal small subunit biogenesis"/>
    <property type="evidence" value="ECO:0007669"/>
    <property type="project" value="UniProtKB-ARBA"/>
</dbReference>
<evidence type="ECO:0000313" key="4">
    <source>
        <dbReference type="WBParaSite" id="PSAMB.scaffold3968size16212.g23028.t1"/>
    </source>
</evidence>
<dbReference type="GO" id="GO:0006364">
    <property type="term" value="P:rRNA processing"/>
    <property type="evidence" value="ECO:0007669"/>
    <property type="project" value="InterPro"/>
</dbReference>
<accession>A0A914W2J3</accession>
<keyword evidence="2" id="KW-1185">Reference proteome</keyword>
<dbReference type="AlphaFoldDB" id="A0A914W2J3"/>
<dbReference type="GO" id="GO:0030515">
    <property type="term" value="F:snoRNA binding"/>
    <property type="evidence" value="ECO:0007669"/>
    <property type="project" value="TreeGrafter"/>
</dbReference>
<proteinExistence type="predicted"/>
<dbReference type="SUPFAM" id="SSF52954">
    <property type="entry name" value="Class II aaRS ABD-related"/>
    <property type="match status" value="1"/>
</dbReference>
<dbReference type="Gene3D" id="3.40.50.10480">
    <property type="entry name" value="Probable brix-domain ribosomal biogenesis protein"/>
    <property type="match status" value="1"/>
</dbReference>
<dbReference type="PROSITE" id="PS50833">
    <property type="entry name" value="BRIX"/>
    <property type="match status" value="1"/>
</dbReference>
<dbReference type="Pfam" id="PF04427">
    <property type="entry name" value="Brix"/>
    <property type="match status" value="1"/>
</dbReference>
<dbReference type="FunFam" id="3.40.50.10480:FF:000001">
    <property type="entry name" value="IMP4, U3 small nucleolar ribonucleoprotein"/>
    <property type="match status" value="1"/>
</dbReference>
<evidence type="ECO:0000259" key="1">
    <source>
        <dbReference type="PROSITE" id="PS50833"/>
    </source>
</evidence>
<dbReference type="GO" id="GO:0005654">
    <property type="term" value="C:nucleoplasm"/>
    <property type="evidence" value="ECO:0007669"/>
    <property type="project" value="UniProtKB-ARBA"/>
</dbReference>
<evidence type="ECO:0000313" key="2">
    <source>
        <dbReference type="Proteomes" id="UP000887566"/>
    </source>
</evidence>
<sequence>MIRRQARLRREYIYRKSMEEKQKLIQEKRDRIKKSIDENRPIPTDLRKEALDLQKGIGWKGEDAEAVVQIDDEYRWAGCKDPKIMITTSRDPSSRLKMFAKEMKLVFPNSQRMNRGHYDVKKLVEACRANEVTDFIIIHEHRGNPDGLIICHLPMGPTAYFNMSNVVMRHDIPDVGTMTEQYPHLIFNNLKSKLGIRTTTILKHLFPVPKDDSKRVVTFANDDDFISFRHHTFKKAEGTEIEMKEIGPRFELKLYCIKLGTLDSIEAAETEWVLKPYMNTTKKRQFLSIADAEENDEE</sequence>
<protein>
    <submittedName>
        <fullName evidence="3 4">Brix domain-containing protein</fullName>
    </submittedName>
</protein>
<dbReference type="PANTHER" id="PTHR22734">
    <property type="entry name" value="U3 SMALL NUCLEOLAR RIBONUCLEOPROTEIN PROTEIN IMP4"/>
    <property type="match status" value="1"/>
</dbReference>
<evidence type="ECO:0000313" key="3">
    <source>
        <dbReference type="WBParaSite" id="PSAMB.scaffold3021size19998.g20016.t1"/>
    </source>
</evidence>
<dbReference type="InterPro" id="IPR044281">
    <property type="entry name" value="IMP4/RPF1"/>
</dbReference>
<dbReference type="WBParaSite" id="PSAMB.scaffold3021size19998.g20016.t1">
    <property type="protein sequence ID" value="PSAMB.scaffold3021size19998.g20016.t1"/>
    <property type="gene ID" value="PSAMB.scaffold3021size19998.g20016"/>
</dbReference>
<dbReference type="WBParaSite" id="PSAMB.scaffold3968size16212.g23028.t1">
    <property type="protein sequence ID" value="PSAMB.scaffold3968size16212.g23028.t1"/>
    <property type="gene ID" value="PSAMB.scaffold3968size16212.g23028"/>
</dbReference>
<organism evidence="2 3">
    <name type="scientific">Plectus sambesii</name>
    <dbReference type="NCBI Taxonomy" id="2011161"/>
    <lineage>
        <taxon>Eukaryota</taxon>
        <taxon>Metazoa</taxon>
        <taxon>Ecdysozoa</taxon>
        <taxon>Nematoda</taxon>
        <taxon>Chromadorea</taxon>
        <taxon>Plectida</taxon>
        <taxon>Plectina</taxon>
        <taxon>Plectoidea</taxon>
        <taxon>Plectidae</taxon>
        <taxon>Plectus</taxon>
    </lineage>
</organism>
<feature type="domain" description="Brix" evidence="1">
    <location>
        <begin position="82"/>
        <end position="263"/>
    </location>
</feature>
<dbReference type="GO" id="GO:0034457">
    <property type="term" value="C:Mpp10 complex"/>
    <property type="evidence" value="ECO:0007669"/>
    <property type="project" value="UniProtKB-ARBA"/>
</dbReference>
<dbReference type="Proteomes" id="UP000887566">
    <property type="component" value="Unplaced"/>
</dbReference>
<dbReference type="GO" id="GO:0042134">
    <property type="term" value="F:rRNA primary transcript binding"/>
    <property type="evidence" value="ECO:0007669"/>
    <property type="project" value="InterPro"/>
</dbReference>